<dbReference type="Gene3D" id="3.30.70.270">
    <property type="match status" value="1"/>
</dbReference>
<dbReference type="PROSITE" id="PS50887">
    <property type="entry name" value="GGDEF"/>
    <property type="match status" value="1"/>
</dbReference>
<evidence type="ECO:0000313" key="6">
    <source>
        <dbReference type="Proteomes" id="UP001320168"/>
    </source>
</evidence>
<proteinExistence type="predicted"/>
<keyword evidence="3" id="KW-0472">Membrane</keyword>
<dbReference type="Proteomes" id="UP001320168">
    <property type="component" value="Unassembled WGS sequence"/>
</dbReference>
<comment type="catalytic activity">
    <reaction evidence="2">
        <text>2 GTP = 3',3'-c-di-GMP + 2 diphosphate</text>
        <dbReference type="Rhea" id="RHEA:24898"/>
        <dbReference type="ChEBI" id="CHEBI:33019"/>
        <dbReference type="ChEBI" id="CHEBI:37565"/>
        <dbReference type="ChEBI" id="CHEBI:58805"/>
        <dbReference type="EC" id="2.7.7.65"/>
    </reaction>
</comment>
<dbReference type="Pfam" id="PF05228">
    <property type="entry name" value="CHASE4"/>
    <property type="match status" value="1"/>
</dbReference>
<dbReference type="SUPFAM" id="SSF55073">
    <property type="entry name" value="Nucleotide cyclase"/>
    <property type="match status" value="1"/>
</dbReference>
<evidence type="ECO:0000256" key="3">
    <source>
        <dbReference type="SAM" id="Phobius"/>
    </source>
</evidence>
<dbReference type="RefSeq" id="WP_234269087.1">
    <property type="nucleotide sequence ID" value="NZ_JABFTX010000001.1"/>
</dbReference>
<evidence type="ECO:0000259" key="4">
    <source>
        <dbReference type="PROSITE" id="PS50887"/>
    </source>
</evidence>
<comment type="caution">
    <text evidence="5">The sequence shown here is derived from an EMBL/GenBank/DDBJ whole genome shotgun (WGS) entry which is preliminary data.</text>
</comment>
<name>A0ABS9A0E9_9GAMM</name>
<dbReference type="InterPro" id="IPR043128">
    <property type="entry name" value="Rev_trsase/Diguanyl_cyclase"/>
</dbReference>
<organism evidence="5 6">
    <name type="scientific">Billgrantia ethanolica</name>
    <dbReference type="NCBI Taxonomy" id="2733486"/>
    <lineage>
        <taxon>Bacteria</taxon>
        <taxon>Pseudomonadati</taxon>
        <taxon>Pseudomonadota</taxon>
        <taxon>Gammaproteobacteria</taxon>
        <taxon>Oceanospirillales</taxon>
        <taxon>Halomonadaceae</taxon>
        <taxon>Billgrantia</taxon>
    </lineage>
</organism>
<dbReference type="InterPro" id="IPR029787">
    <property type="entry name" value="Nucleotide_cyclase"/>
</dbReference>
<keyword evidence="3" id="KW-0812">Transmembrane</keyword>
<gene>
    <name evidence="5" type="ORF">HOP53_05545</name>
</gene>
<evidence type="ECO:0000256" key="1">
    <source>
        <dbReference type="ARBA" id="ARBA00012528"/>
    </source>
</evidence>
<dbReference type="InterPro" id="IPR007892">
    <property type="entry name" value="CHASE4"/>
</dbReference>
<dbReference type="PANTHER" id="PTHR45138">
    <property type="entry name" value="REGULATORY COMPONENTS OF SENSORY TRANSDUCTION SYSTEM"/>
    <property type="match status" value="1"/>
</dbReference>
<dbReference type="PANTHER" id="PTHR45138:SF9">
    <property type="entry name" value="DIGUANYLATE CYCLASE DGCM-RELATED"/>
    <property type="match status" value="1"/>
</dbReference>
<feature type="domain" description="GGDEF" evidence="4">
    <location>
        <begin position="385"/>
        <end position="521"/>
    </location>
</feature>
<dbReference type="EC" id="2.7.7.65" evidence="1"/>
<sequence length="534" mass="59468">MTALKGSLRNRFLLSLCAVLCLALLALVAIARFQIMPILLEDEEAYASAELDRIERALGAELNHMRRMVEDWAHWDDTYDFVQGLQPQYVDSNLYESTLETLDLEMMVFLDASNEPYWVVGYNEHGEFVSCPGSMPPCDWASASIAFLSRYVAQGLDDATHTWLLAAPELAMAGLSPIHQSHQETPATGWLAMVRPLSEPWIEQLRDTTGIELELSPVPVPAQESAAQILDRTSPTHMTANRLIPALPSSHALRIDAALPRQRYQASLETFRFALYWTSGVLIATLLMVLWLLERMVLSPLRQLATFTQSLHQEAAPPAMPVSLLARHDEIGTLSREFSNLLDHQRRQSDLLRDLTLHDPLTGVANRRLFDQRLTELLDHSGTHQGHAAMMIDIDHFKLYNDHYGHQAGDVCLVTLAQHMEAQLEPRGFLVARTGGEEFSVLLPNTSEDEALRLARELLEAIEALGLDHETSPTSCNVTVSIGIATLQANTMEPGDLMRAADQALYRAKASGRNRAATYRALDTTFGPTTTLDS</sequence>
<dbReference type="InterPro" id="IPR050469">
    <property type="entry name" value="Diguanylate_Cyclase"/>
</dbReference>
<keyword evidence="3" id="KW-1133">Transmembrane helix</keyword>
<keyword evidence="6" id="KW-1185">Reference proteome</keyword>
<dbReference type="NCBIfam" id="TIGR00254">
    <property type="entry name" value="GGDEF"/>
    <property type="match status" value="1"/>
</dbReference>
<dbReference type="InterPro" id="IPR000160">
    <property type="entry name" value="GGDEF_dom"/>
</dbReference>
<dbReference type="EMBL" id="JABFTX010000001">
    <property type="protein sequence ID" value="MCE8002298.1"/>
    <property type="molecule type" value="Genomic_DNA"/>
</dbReference>
<dbReference type="CDD" id="cd01949">
    <property type="entry name" value="GGDEF"/>
    <property type="match status" value="1"/>
</dbReference>
<accession>A0ABS9A0E9</accession>
<evidence type="ECO:0000256" key="2">
    <source>
        <dbReference type="ARBA" id="ARBA00034247"/>
    </source>
</evidence>
<dbReference type="SMART" id="SM00267">
    <property type="entry name" value="GGDEF"/>
    <property type="match status" value="1"/>
</dbReference>
<feature type="transmembrane region" description="Helical" evidence="3">
    <location>
        <begin position="273"/>
        <end position="293"/>
    </location>
</feature>
<dbReference type="Gene3D" id="6.10.340.10">
    <property type="match status" value="1"/>
</dbReference>
<dbReference type="Pfam" id="PF00990">
    <property type="entry name" value="GGDEF"/>
    <property type="match status" value="1"/>
</dbReference>
<evidence type="ECO:0000313" key="5">
    <source>
        <dbReference type="EMBL" id="MCE8002298.1"/>
    </source>
</evidence>
<protein>
    <recommendedName>
        <fullName evidence="1">diguanylate cyclase</fullName>
        <ecNumber evidence="1">2.7.7.65</ecNumber>
    </recommendedName>
</protein>
<reference evidence="5 6" key="1">
    <citation type="journal article" date="2021" name="Front. Microbiol.">
        <title>Aerobic Denitrification and Heterotrophic Sulfur Oxidation in the Genus Halomonas Revealed by Six Novel Species Characterizations and Genome-Based Analysis.</title>
        <authorList>
            <person name="Wang L."/>
            <person name="Shao Z."/>
        </authorList>
    </citation>
    <scope>NUCLEOTIDE SEQUENCE [LARGE SCALE GENOMIC DNA]</scope>
    <source>
        <strain evidence="5 6">MCCC 1A11081</strain>
    </source>
</reference>